<gene>
    <name evidence="8" type="ORF">SAMN05421820_102363</name>
</gene>
<dbReference type="Pfam" id="PF01301">
    <property type="entry name" value="Glyco_hydro_35"/>
    <property type="match status" value="1"/>
</dbReference>
<dbReference type="AlphaFoldDB" id="A0A1G9NLA2"/>
<dbReference type="SUPFAM" id="SSF49785">
    <property type="entry name" value="Galactose-binding domain-like"/>
    <property type="match status" value="2"/>
</dbReference>
<dbReference type="InterPro" id="IPR008979">
    <property type="entry name" value="Galactose-bd-like_sf"/>
</dbReference>
<dbReference type="InterPro" id="IPR048913">
    <property type="entry name" value="BetaGal_gal-bd"/>
</dbReference>
<dbReference type="InterPro" id="IPR031330">
    <property type="entry name" value="Gly_Hdrlase_35_cat"/>
</dbReference>
<dbReference type="InterPro" id="IPR017853">
    <property type="entry name" value="GH"/>
</dbReference>
<evidence type="ECO:0000256" key="6">
    <source>
        <dbReference type="SAM" id="SignalP"/>
    </source>
</evidence>
<evidence type="ECO:0000313" key="9">
    <source>
        <dbReference type="Proteomes" id="UP000183200"/>
    </source>
</evidence>
<dbReference type="SUPFAM" id="SSF51445">
    <property type="entry name" value="(Trans)glycosidases"/>
    <property type="match status" value="1"/>
</dbReference>
<keyword evidence="9" id="KW-1185">Reference proteome</keyword>
<evidence type="ECO:0000256" key="3">
    <source>
        <dbReference type="ARBA" id="ARBA00023295"/>
    </source>
</evidence>
<dbReference type="GO" id="GO:0005975">
    <property type="term" value="P:carbohydrate metabolic process"/>
    <property type="evidence" value="ECO:0007669"/>
    <property type="project" value="InterPro"/>
</dbReference>
<dbReference type="Pfam" id="PF00754">
    <property type="entry name" value="F5_F8_type_C"/>
    <property type="match status" value="1"/>
</dbReference>
<dbReference type="InterPro" id="IPR019801">
    <property type="entry name" value="Glyco_hydro_35_CS"/>
</dbReference>
<dbReference type="Gene3D" id="2.60.120.260">
    <property type="entry name" value="Galactose-binding domain-like"/>
    <property type="match status" value="4"/>
</dbReference>
<proteinExistence type="inferred from homology"/>
<dbReference type="Pfam" id="PF21317">
    <property type="entry name" value="BetaGal_ABD_1"/>
    <property type="match status" value="1"/>
</dbReference>
<dbReference type="PROSITE" id="PS01182">
    <property type="entry name" value="GLYCOSYL_HYDROL_F35"/>
    <property type="match status" value="1"/>
</dbReference>
<dbReference type="InterPro" id="IPR048912">
    <property type="entry name" value="BetaGal1-like_ABD1"/>
</dbReference>
<keyword evidence="2 4" id="KW-0378">Hydrolase</keyword>
<dbReference type="Gene3D" id="3.20.20.80">
    <property type="entry name" value="Glycosidases"/>
    <property type="match status" value="1"/>
</dbReference>
<dbReference type="Pfam" id="PF21467">
    <property type="entry name" value="BetaGal_gal-bd"/>
    <property type="match status" value="1"/>
</dbReference>
<keyword evidence="3 4" id="KW-0326">Glycosidase</keyword>
<name>A0A1G9NLA2_9SPHI</name>
<dbReference type="PROSITE" id="PS50022">
    <property type="entry name" value="FA58C_3"/>
    <property type="match status" value="1"/>
</dbReference>
<evidence type="ECO:0000313" key="8">
    <source>
        <dbReference type="EMBL" id="SDL87150.1"/>
    </source>
</evidence>
<keyword evidence="6" id="KW-0732">Signal</keyword>
<dbReference type="PANTHER" id="PTHR23421">
    <property type="entry name" value="BETA-GALACTOSIDASE RELATED"/>
    <property type="match status" value="1"/>
</dbReference>
<accession>A0A1G9NLA2</accession>
<dbReference type="InterPro" id="IPR001944">
    <property type="entry name" value="Glycoside_Hdrlase_35"/>
</dbReference>
<dbReference type="EMBL" id="FNGY01000002">
    <property type="protein sequence ID" value="SDL87150.1"/>
    <property type="molecule type" value="Genomic_DNA"/>
</dbReference>
<evidence type="ECO:0000256" key="1">
    <source>
        <dbReference type="ARBA" id="ARBA00009809"/>
    </source>
</evidence>
<dbReference type="STRING" id="430522.BFS30_03570"/>
<dbReference type="GO" id="GO:0004565">
    <property type="term" value="F:beta-galactosidase activity"/>
    <property type="evidence" value="ECO:0007669"/>
    <property type="project" value="UniProtKB-EC"/>
</dbReference>
<dbReference type="InterPro" id="IPR000421">
    <property type="entry name" value="FA58C"/>
</dbReference>
<sequence length="802" mass="90507">MLSIVVNVHVFYQINFMKKQLIGLLFLILSGSYVPSAFAQQDAFAPQNADAPFKISTESFILNGKPYVIRCGELHFARIPKAYWRQRLKMVKAVGLNTVCAYLFWNFHETTPGKFNWEGQADAAEFCKIAQEEGLYVILRPGPYSCAEWEFGGFPWWLLQKKDIKLRTQDPYYLARSRQYIKEVGRVLSPLQITHGGPILMVQVENEYGSYGNDKAYLLKLRDYLKEAKFDVPLFTCDGVVQLKEDVQKDLFAVVNFGSNPEAGFKALREVQPQGPLMCGEYYPGWFDSWGNPHHTGPSDRMVKELNWMLEQKASFSIYMIHGGTTFGLWAGANCQPYLPETSSYDYDAPISENGSANPKFYALRDMLKKHLQPGEVLPDVPAAIPVQKIAPFNLTMVAPILPQLAKPIISDTTLFMEDLGQGYGMMAYETTLAAGAKSTIDFTGVHDYAEVFLDQKLIGVLNRMKNEHSIAIPALSKNTRLRIVVEAMGRVNYGDYMHDRKGLQGEAFRITNASKLQLKGWKHYSIPLGEGNPAFKYQNIGTAGELNEPAFYKGSFTAKNNNDFYLDMRWFKKGVVWINGHCLGRYWNIGPTQTMYVPGVWLNAGKNEVVVLDLHRPVAPRLQGLENPILDSLTQVKALSSNHRKAGQQFGNNSASLIYSGTMENSAKWQNFSFPVKSGRYLALEALNNFADNPFTAVAELELLDANGKQIPRNLWKVVYVDSEELNSEDGKSENVFDLQYTSIWHSQWKDNSPKHPHQLVIDLGVQTSISGVKVLPRQDMETGRIKDFKLYLSGKPFKGL</sequence>
<evidence type="ECO:0000256" key="4">
    <source>
        <dbReference type="RuleBase" id="RU000675"/>
    </source>
</evidence>
<comment type="catalytic activity">
    <reaction evidence="4">
        <text>Hydrolysis of terminal non-reducing beta-D-galactose residues in beta-D-galactosides.</text>
        <dbReference type="EC" id="3.2.1.23"/>
    </reaction>
</comment>
<evidence type="ECO:0000256" key="5">
    <source>
        <dbReference type="RuleBase" id="RU003679"/>
    </source>
</evidence>
<dbReference type="PRINTS" id="PR00742">
    <property type="entry name" value="GLHYDRLASE35"/>
</dbReference>
<evidence type="ECO:0000259" key="7">
    <source>
        <dbReference type="PROSITE" id="PS50022"/>
    </source>
</evidence>
<protein>
    <recommendedName>
        <fullName evidence="4">Beta-galactosidase</fullName>
        <ecNumber evidence="4">3.2.1.23</ecNumber>
    </recommendedName>
</protein>
<dbReference type="EC" id="3.2.1.23" evidence="4"/>
<feature type="chain" id="PRO_5010241649" description="Beta-galactosidase" evidence="6">
    <location>
        <begin position="40"/>
        <end position="802"/>
    </location>
</feature>
<reference evidence="9" key="1">
    <citation type="submission" date="2016-10" db="EMBL/GenBank/DDBJ databases">
        <authorList>
            <person name="Varghese N."/>
            <person name="Submissions S."/>
        </authorList>
    </citation>
    <scope>NUCLEOTIDE SEQUENCE [LARGE SCALE GENOMIC DNA]</scope>
    <source>
        <strain evidence="9">DSM 19110</strain>
    </source>
</reference>
<dbReference type="Proteomes" id="UP000183200">
    <property type="component" value="Unassembled WGS sequence"/>
</dbReference>
<organism evidence="8 9">
    <name type="scientific">Pedobacter steynii</name>
    <dbReference type="NCBI Taxonomy" id="430522"/>
    <lineage>
        <taxon>Bacteria</taxon>
        <taxon>Pseudomonadati</taxon>
        <taxon>Bacteroidota</taxon>
        <taxon>Sphingobacteriia</taxon>
        <taxon>Sphingobacteriales</taxon>
        <taxon>Sphingobacteriaceae</taxon>
        <taxon>Pedobacter</taxon>
    </lineage>
</organism>
<feature type="domain" description="F5/8 type C" evidence="7">
    <location>
        <begin position="699"/>
        <end position="802"/>
    </location>
</feature>
<evidence type="ECO:0000256" key="2">
    <source>
        <dbReference type="ARBA" id="ARBA00022801"/>
    </source>
</evidence>
<comment type="similarity">
    <text evidence="1 5">Belongs to the glycosyl hydrolase 35 family.</text>
</comment>
<feature type="signal peptide" evidence="6">
    <location>
        <begin position="1"/>
        <end position="39"/>
    </location>
</feature>